<reference evidence="1" key="1">
    <citation type="submission" date="2017-04" db="EMBL/GenBank/DDBJ databases">
        <authorList>
            <person name="Varghese N."/>
            <person name="Submissions S."/>
        </authorList>
    </citation>
    <scope>NUCLEOTIDE SEQUENCE</scope>
    <source>
        <strain evidence="1">WTE2008</strain>
    </source>
</reference>
<name>A0AC61PMM1_9FIRM</name>
<evidence type="ECO:0000313" key="1">
    <source>
        <dbReference type="EMBL" id="SMC71027.1"/>
    </source>
</evidence>
<accession>A0AC61PMM1</accession>
<dbReference type="EMBL" id="FWXZ01000004">
    <property type="protein sequence ID" value="SMC71027.1"/>
    <property type="molecule type" value="Genomic_DNA"/>
</dbReference>
<gene>
    <name evidence="1" type="ORF">SAMN06297397_2092</name>
</gene>
<evidence type="ECO:0000313" key="2">
    <source>
        <dbReference type="Proteomes" id="UP000192328"/>
    </source>
</evidence>
<dbReference type="Proteomes" id="UP000192328">
    <property type="component" value="Unassembled WGS sequence"/>
</dbReference>
<proteinExistence type="predicted"/>
<sequence>MDRQEVFRGLSGRNAPACFAPLRTPCYVVDEKRLEENGRILASVAEHTGCRILLAQKAFSNYDFYPLLAPYLAGTEASGLYEARLGAEEMPGKEVHVFCAAYREDEFGELLRYADHIVFNSVRQLKQFGTAAKESGKSIGLRINPECSTQEGHDIYDPCAKGSRLGVTREAWNREMTEELAGLLDGLHFHTLCEQGADALETTLAAVEKGFGDILPRMKWLNMGGGHHITREDYDRTLLEKLIRRAQEQWNLQVYLEPGEAVALNAGYLVTTVLDVTENGGIRTAVLDTSAACHMPDVIEMPYIPPLLNGEPGNAGENVFRLAGPTCLAGDVTGEYSLDSEPEPGDRLVFGDMAIYTTCKNNTFNGMPLPDIYGMDRNGQFRKLTGFGYADFKGRLGKKA</sequence>
<keyword evidence="2" id="KW-1185">Reference proteome</keyword>
<comment type="caution">
    <text evidence="1">The sequence shown here is derived from an EMBL/GenBank/DDBJ whole genome shotgun (WGS) entry which is preliminary data.</text>
</comment>
<organism evidence="1 2">
    <name type="scientific">Aristaeella lactis</name>
    <dbReference type="NCBI Taxonomy" id="3046383"/>
    <lineage>
        <taxon>Bacteria</taxon>
        <taxon>Bacillati</taxon>
        <taxon>Bacillota</taxon>
        <taxon>Clostridia</taxon>
        <taxon>Eubacteriales</taxon>
        <taxon>Aristaeellaceae</taxon>
        <taxon>Aristaeella</taxon>
    </lineage>
</organism>
<protein>
    <submittedName>
        <fullName evidence="1">Carboxynorspermidine decarboxylase</fullName>
    </submittedName>
</protein>